<reference evidence="2 3" key="1">
    <citation type="journal article" date="2021" name="Environ. Microbiol.">
        <title>Gene family expansions and transcriptome signatures uncover fungal adaptations to wood decay.</title>
        <authorList>
            <person name="Hage H."/>
            <person name="Miyauchi S."/>
            <person name="Viragh M."/>
            <person name="Drula E."/>
            <person name="Min B."/>
            <person name="Chaduli D."/>
            <person name="Navarro D."/>
            <person name="Favel A."/>
            <person name="Norest M."/>
            <person name="Lesage-Meessen L."/>
            <person name="Balint B."/>
            <person name="Merenyi Z."/>
            <person name="de Eugenio L."/>
            <person name="Morin E."/>
            <person name="Martinez A.T."/>
            <person name="Baldrian P."/>
            <person name="Stursova M."/>
            <person name="Martinez M.J."/>
            <person name="Novotny C."/>
            <person name="Magnuson J.K."/>
            <person name="Spatafora J.W."/>
            <person name="Maurice S."/>
            <person name="Pangilinan J."/>
            <person name="Andreopoulos W."/>
            <person name="LaButti K."/>
            <person name="Hundley H."/>
            <person name="Na H."/>
            <person name="Kuo A."/>
            <person name="Barry K."/>
            <person name="Lipzen A."/>
            <person name="Henrissat B."/>
            <person name="Riley R."/>
            <person name="Ahrendt S."/>
            <person name="Nagy L.G."/>
            <person name="Grigoriev I.V."/>
            <person name="Martin F."/>
            <person name="Rosso M.N."/>
        </authorList>
    </citation>
    <scope>NUCLEOTIDE SEQUENCE [LARGE SCALE GENOMIC DNA]</scope>
    <source>
        <strain evidence="2 3">CIRM-BRFM 1785</strain>
    </source>
</reference>
<keyword evidence="3" id="KW-1185">Reference proteome</keyword>
<evidence type="ECO:0000256" key="1">
    <source>
        <dbReference type="SAM" id="MobiDB-lite"/>
    </source>
</evidence>
<dbReference type="EMBL" id="JADCUA010000039">
    <property type="protein sequence ID" value="KAH9829380.1"/>
    <property type="molecule type" value="Genomic_DNA"/>
</dbReference>
<accession>A0ABQ8JYS6</accession>
<name>A0ABQ8JYS6_9APHY</name>
<sequence>MVCRCSEPLGWQDAIRFRPSRGCLYAGYVAGKWLSKSRRRRPKGSERLSTDSPERLLPANAVQCAVKSEHRRQACHRPSATRTTGSVQSTGSGLRVMRTVAQRRALTGITSWLQQEHQASERGSRLRRPPWAPPSKRSSFGSAQGRLGSRRAARTVGLTSICRQANDNKANRTKASNCVSSDPDLPSSLNTSKVRLPSARLWIRDSGSAIP</sequence>
<evidence type="ECO:0000313" key="3">
    <source>
        <dbReference type="Proteomes" id="UP000814176"/>
    </source>
</evidence>
<dbReference type="RefSeq" id="XP_047772854.1">
    <property type="nucleotide sequence ID" value="XM_047918383.1"/>
</dbReference>
<proteinExistence type="predicted"/>
<feature type="region of interest" description="Disordered" evidence="1">
    <location>
        <begin position="69"/>
        <end position="93"/>
    </location>
</feature>
<feature type="compositionally biased region" description="Polar residues" evidence="1">
    <location>
        <begin position="80"/>
        <end position="92"/>
    </location>
</feature>
<comment type="caution">
    <text evidence="2">The sequence shown here is derived from an EMBL/GenBank/DDBJ whole genome shotgun (WGS) entry which is preliminary data.</text>
</comment>
<feature type="region of interest" description="Disordered" evidence="1">
    <location>
        <begin position="111"/>
        <end position="152"/>
    </location>
</feature>
<evidence type="ECO:0000313" key="2">
    <source>
        <dbReference type="EMBL" id="KAH9829380.1"/>
    </source>
</evidence>
<dbReference type="GeneID" id="71999115"/>
<organism evidence="2 3">
    <name type="scientific">Rhodofomes roseus</name>
    <dbReference type="NCBI Taxonomy" id="34475"/>
    <lineage>
        <taxon>Eukaryota</taxon>
        <taxon>Fungi</taxon>
        <taxon>Dikarya</taxon>
        <taxon>Basidiomycota</taxon>
        <taxon>Agaricomycotina</taxon>
        <taxon>Agaricomycetes</taxon>
        <taxon>Polyporales</taxon>
        <taxon>Rhodofomes</taxon>
    </lineage>
</organism>
<feature type="compositionally biased region" description="Polar residues" evidence="1">
    <location>
        <begin position="169"/>
        <end position="180"/>
    </location>
</feature>
<gene>
    <name evidence="2" type="ORF">C8Q71DRAFT_409358</name>
</gene>
<feature type="region of interest" description="Disordered" evidence="1">
    <location>
        <begin position="169"/>
        <end position="191"/>
    </location>
</feature>
<dbReference type="Proteomes" id="UP000814176">
    <property type="component" value="Unassembled WGS sequence"/>
</dbReference>
<protein>
    <submittedName>
        <fullName evidence="2">Uncharacterized protein</fullName>
    </submittedName>
</protein>